<dbReference type="InterPro" id="IPR010998">
    <property type="entry name" value="Integrase_recombinase_N"/>
</dbReference>
<dbReference type="InterPro" id="IPR038488">
    <property type="entry name" value="Integrase_DNA-bd_sf"/>
</dbReference>
<dbReference type="PROSITE" id="PS51898">
    <property type="entry name" value="TYR_RECOMBINASE"/>
    <property type="match status" value="1"/>
</dbReference>
<dbReference type="Pfam" id="PF22022">
    <property type="entry name" value="Phage_int_M"/>
    <property type="match status" value="1"/>
</dbReference>
<dbReference type="GO" id="GO:0015074">
    <property type="term" value="P:DNA integration"/>
    <property type="evidence" value="ECO:0007669"/>
    <property type="project" value="UniProtKB-KW"/>
</dbReference>
<dbReference type="SUPFAM" id="SSF56349">
    <property type="entry name" value="DNA breaking-rejoining enzymes"/>
    <property type="match status" value="1"/>
</dbReference>
<dbReference type="InterPro" id="IPR044068">
    <property type="entry name" value="CB"/>
</dbReference>
<keyword evidence="2" id="KW-0229">DNA integration</keyword>
<dbReference type="Pfam" id="PF00589">
    <property type="entry name" value="Phage_integrase"/>
    <property type="match status" value="1"/>
</dbReference>
<dbReference type="Gene3D" id="1.10.150.130">
    <property type="match status" value="1"/>
</dbReference>
<keyword evidence="3 5" id="KW-0238">DNA-binding</keyword>
<feature type="domain" description="Core-binding (CB)" evidence="7">
    <location>
        <begin position="97"/>
        <end position="178"/>
    </location>
</feature>
<dbReference type="GO" id="GO:0006310">
    <property type="term" value="P:DNA recombination"/>
    <property type="evidence" value="ECO:0007669"/>
    <property type="project" value="UniProtKB-KW"/>
</dbReference>
<evidence type="ECO:0000256" key="2">
    <source>
        <dbReference type="ARBA" id="ARBA00022908"/>
    </source>
</evidence>
<accession>A0A292ZA17</accession>
<dbReference type="Gene3D" id="3.30.160.390">
    <property type="entry name" value="Integrase, DNA-binding domain"/>
    <property type="match status" value="1"/>
</dbReference>
<evidence type="ECO:0000259" key="6">
    <source>
        <dbReference type="PROSITE" id="PS51898"/>
    </source>
</evidence>
<dbReference type="PANTHER" id="PTHR30629">
    <property type="entry name" value="PROPHAGE INTEGRASE"/>
    <property type="match status" value="1"/>
</dbReference>
<reference evidence="8 9" key="2">
    <citation type="journal article" date="2013" name="Environ. Sci. Technol.">
        <title>The 4-tert-butylphenol-utilizing bacterium Sphingobium fuliginis OMI can degrade bisphenols via phenolic ring hydroxylation and meta-cleavage pathway.</title>
        <authorList>
            <person name="Ogata Y."/>
            <person name="Goda S."/>
            <person name="Toyama T."/>
            <person name="Sei K."/>
            <person name="Ike M."/>
        </authorList>
    </citation>
    <scope>NUCLEOTIDE SEQUENCE [LARGE SCALE GENOMIC DNA]</scope>
    <source>
        <strain evidence="8 9">OMI</strain>
    </source>
</reference>
<evidence type="ECO:0000256" key="5">
    <source>
        <dbReference type="PROSITE-ProRule" id="PRU01248"/>
    </source>
</evidence>
<proteinExistence type="inferred from homology"/>
<organism evidence="8 9">
    <name type="scientific">Sphingobium fuliginis (strain ATCC 27551)</name>
    <dbReference type="NCBI Taxonomy" id="336203"/>
    <lineage>
        <taxon>Bacteria</taxon>
        <taxon>Pseudomonadati</taxon>
        <taxon>Pseudomonadota</taxon>
        <taxon>Alphaproteobacteria</taxon>
        <taxon>Sphingomonadales</taxon>
        <taxon>Sphingomonadaceae</taxon>
        <taxon>Sphingobium</taxon>
    </lineage>
</organism>
<evidence type="ECO:0000313" key="8">
    <source>
        <dbReference type="EMBL" id="GAY19635.1"/>
    </source>
</evidence>
<dbReference type="InterPro" id="IPR013762">
    <property type="entry name" value="Integrase-like_cat_sf"/>
</dbReference>
<comment type="caution">
    <text evidence="8">The sequence shown here is derived from an EMBL/GenBank/DDBJ whole genome shotgun (WGS) entry which is preliminary data.</text>
</comment>
<evidence type="ECO:0000256" key="4">
    <source>
        <dbReference type="ARBA" id="ARBA00023172"/>
    </source>
</evidence>
<evidence type="ECO:0000256" key="1">
    <source>
        <dbReference type="ARBA" id="ARBA00008857"/>
    </source>
</evidence>
<dbReference type="AlphaFoldDB" id="A0A292ZA17"/>
<sequence length="461" mass="52390">MLTDVQIRAAKAQEKPYKLTDANRLFLLVTPSGGKLWRWSYKFDGKQKGMAFGAWPKVSLADARARREEASALLAEMRDPAVAKKLKREEALEASRQTFELVARQWYEVNRAKWAIVHQNDVIRSLERDVFAEIGDIPISQLTPPLVLAVLREIEARGAIETAKRVRQRISAVFVYAIAQDIADKDPAEKLGAVLKPLRKGRQPAITDLVPLRKMILAAEEDYARPVTRLAMRLLALTAVRPSELRGAEWWEFEDLNGKEPLWRIPTARMKGDLDRKEEMRGDHLVPLTPQAIAVLRALHPLTGEGRLLFPNNRHSHRPMSENAIGYLLNRAGYHGHHVPHGFRAAFSTIMNEWAEREGKEHDRKIIDLMLAHVPTGKVEGAYNRAAYMPRRRELALIWAAMLSDGLPDPEVLVERPSKVMGEHSRRRLPAPVGVDFRFPACQTAFKRDPRSASKRDPLFR</sequence>
<dbReference type="InterPro" id="IPR025166">
    <property type="entry name" value="Integrase_DNA_bind_dom"/>
</dbReference>
<dbReference type="InterPro" id="IPR050808">
    <property type="entry name" value="Phage_Integrase"/>
</dbReference>
<gene>
    <name evidence="8" type="ORF">SFOMI_0154</name>
</gene>
<dbReference type="Proteomes" id="UP000221538">
    <property type="component" value="Unassembled WGS sequence"/>
</dbReference>
<dbReference type="PROSITE" id="PS51900">
    <property type="entry name" value="CB"/>
    <property type="match status" value="1"/>
</dbReference>
<protein>
    <submittedName>
        <fullName evidence="8">Integrase</fullName>
    </submittedName>
</protein>
<dbReference type="InterPro" id="IPR011010">
    <property type="entry name" value="DNA_brk_join_enz"/>
</dbReference>
<dbReference type="Pfam" id="PF13356">
    <property type="entry name" value="Arm-DNA-bind_3"/>
    <property type="match status" value="1"/>
</dbReference>
<name>A0A292ZA17_SPHSA</name>
<dbReference type="Gene3D" id="1.10.443.10">
    <property type="entry name" value="Intergrase catalytic core"/>
    <property type="match status" value="1"/>
</dbReference>
<evidence type="ECO:0000259" key="7">
    <source>
        <dbReference type="PROSITE" id="PS51900"/>
    </source>
</evidence>
<evidence type="ECO:0000313" key="9">
    <source>
        <dbReference type="Proteomes" id="UP000221538"/>
    </source>
</evidence>
<dbReference type="GO" id="GO:0003677">
    <property type="term" value="F:DNA binding"/>
    <property type="evidence" value="ECO:0007669"/>
    <property type="project" value="UniProtKB-UniRule"/>
</dbReference>
<feature type="domain" description="Tyr recombinase" evidence="6">
    <location>
        <begin position="202"/>
        <end position="397"/>
    </location>
</feature>
<evidence type="ECO:0000256" key="3">
    <source>
        <dbReference type="ARBA" id="ARBA00023125"/>
    </source>
</evidence>
<comment type="similarity">
    <text evidence="1">Belongs to the 'phage' integrase family.</text>
</comment>
<dbReference type="InterPro" id="IPR002104">
    <property type="entry name" value="Integrase_catalytic"/>
</dbReference>
<dbReference type="PANTHER" id="PTHR30629:SF2">
    <property type="entry name" value="PROPHAGE INTEGRASE INTS-RELATED"/>
    <property type="match status" value="1"/>
</dbReference>
<dbReference type="InterPro" id="IPR053876">
    <property type="entry name" value="Phage_int_M"/>
</dbReference>
<dbReference type="CDD" id="cd00801">
    <property type="entry name" value="INT_P4_C"/>
    <property type="match status" value="1"/>
</dbReference>
<keyword evidence="4" id="KW-0233">DNA recombination</keyword>
<reference evidence="8 9" key="1">
    <citation type="journal article" date="2013" name="Biodegradation">
        <title>Occurrence of 4-tert-butylphenol (4-t-BP) biodegradation in an aquatic sample caused by the presence of Spirodela polyrrhiza and isolation of a 4-t-BP-utilizing bacterium.</title>
        <authorList>
            <person name="Ogata Y."/>
            <person name="Toyama T."/>
            <person name="Yu N."/>
            <person name="Wang X."/>
            <person name="Sei K."/>
            <person name="Ike M."/>
        </authorList>
    </citation>
    <scope>NUCLEOTIDE SEQUENCE [LARGE SCALE GENOMIC DNA]</scope>
    <source>
        <strain evidence="8 9">OMI</strain>
    </source>
</reference>
<dbReference type="EMBL" id="BEWI01000030">
    <property type="protein sequence ID" value="GAY19635.1"/>
    <property type="molecule type" value="Genomic_DNA"/>
</dbReference>